<gene>
    <name evidence="1" type="ORF">AN396_11825</name>
</gene>
<keyword evidence="2" id="KW-1185">Reference proteome</keyword>
<accession>A0ACC8X806</accession>
<name>A0ACC8X806_9FIRM</name>
<reference evidence="1" key="1">
    <citation type="submission" date="2016-08" db="EMBL/GenBank/DDBJ databases">
        <authorList>
            <person name="Ngugi D.K."/>
            <person name="Miyake S."/>
            <person name="Stingl U."/>
        </authorList>
    </citation>
    <scope>NUCLEOTIDE SEQUENCE</scope>
    <source>
        <strain evidence="1">SCG-B11WGA-EpuloA1</strain>
    </source>
</reference>
<evidence type="ECO:0000313" key="2">
    <source>
        <dbReference type="Proteomes" id="UP000188605"/>
    </source>
</evidence>
<evidence type="ECO:0000313" key="1">
    <source>
        <dbReference type="EMBL" id="ONI38011.1"/>
    </source>
</evidence>
<dbReference type="Proteomes" id="UP000188605">
    <property type="component" value="Unassembled WGS sequence"/>
</dbReference>
<sequence length="388" mass="42898">MNKNRIKESIIIATYAIILFLVLTNLNIVNSSYGFIVDLLNPIIYGFVFAYILKGPYNFIRDKVIKYNGGTSRFDKLKPAIALISSYTIFIGVIILLVVAVVPQLWSSINTLIQEISTKEFDKILAELKNLNDLNISSKELAEIWSKVEEALKNFATLLTDIISKIVPAITNFLVGFTTSITNSVIVFVFSLYFLAAKESLVIQVKKLFFAFLPEKVANYLVHVGYVVDGAFSKFITGQITEAFILGTLSFIGMTILNFPYALLVSIILGATNVIPIVGPIFGAFPATFIVFMADTSNPMKAIWFIVFIIVLQQIDGNLIYPRVVGSSIGLPGLWVMITILVGGNLFGIMGMLIGVPAVAVIYSLMKEVTNAKLKEKNIIISEKLDYQ</sequence>
<comment type="caution">
    <text evidence="1">The sequence shown here is derived from an EMBL/GenBank/DDBJ whole genome shotgun (WGS) entry which is preliminary data.</text>
</comment>
<organism evidence="1 2">
    <name type="scientific">Candidatus Epulonipiscium fishelsonii</name>
    <dbReference type="NCBI Taxonomy" id="77094"/>
    <lineage>
        <taxon>Bacteria</taxon>
        <taxon>Bacillati</taxon>
        <taxon>Bacillota</taxon>
        <taxon>Clostridia</taxon>
        <taxon>Lachnospirales</taxon>
        <taxon>Lachnospiraceae</taxon>
        <taxon>Candidatus Epulonipiscium</taxon>
    </lineage>
</organism>
<protein>
    <submittedName>
        <fullName evidence="1">Uncharacterized protein</fullName>
    </submittedName>
</protein>
<dbReference type="EMBL" id="LJDB01000100">
    <property type="protein sequence ID" value="ONI38011.1"/>
    <property type="molecule type" value="Genomic_DNA"/>
</dbReference>
<proteinExistence type="predicted"/>